<keyword evidence="3" id="KW-0472">Membrane</keyword>
<dbReference type="Pfam" id="PF25967">
    <property type="entry name" value="RND-MFP_C"/>
    <property type="match status" value="1"/>
</dbReference>
<dbReference type="GO" id="GO:0015562">
    <property type="term" value="F:efflux transmembrane transporter activity"/>
    <property type="evidence" value="ECO:0007669"/>
    <property type="project" value="TreeGrafter"/>
</dbReference>
<dbReference type="AlphaFoldDB" id="A0A1I3VMC9"/>
<keyword evidence="2" id="KW-0175">Coiled coil</keyword>
<evidence type="ECO:0000256" key="1">
    <source>
        <dbReference type="ARBA" id="ARBA00009477"/>
    </source>
</evidence>
<protein>
    <submittedName>
        <fullName evidence="5">RND family efflux transporter, MFP subunit</fullName>
    </submittedName>
</protein>
<organism evidence="5 6">
    <name type="scientific">Desulfomicrobium apsheronum</name>
    <dbReference type="NCBI Taxonomy" id="52560"/>
    <lineage>
        <taxon>Bacteria</taxon>
        <taxon>Pseudomonadati</taxon>
        <taxon>Thermodesulfobacteriota</taxon>
        <taxon>Desulfovibrionia</taxon>
        <taxon>Desulfovibrionales</taxon>
        <taxon>Desulfomicrobiaceae</taxon>
        <taxon>Desulfomicrobium</taxon>
    </lineage>
</organism>
<feature type="domain" description="Multidrug resistance protein MdtA-like C-terminal permuted SH3" evidence="4">
    <location>
        <begin position="323"/>
        <end position="378"/>
    </location>
</feature>
<feature type="transmembrane region" description="Helical" evidence="3">
    <location>
        <begin position="18"/>
        <end position="39"/>
    </location>
</feature>
<dbReference type="RefSeq" id="WP_092375411.1">
    <property type="nucleotide sequence ID" value="NZ_FORX01000010.1"/>
</dbReference>
<keyword evidence="3" id="KW-1133">Transmembrane helix</keyword>
<gene>
    <name evidence="5" type="ORF">SAMN04488082_110122</name>
</gene>
<dbReference type="PANTHER" id="PTHR30469:SF15">
    <property type="entry name" value="HLYD FAMILY OF SECRETION PROTEINS"/>
    <property type="match status" value="1"/>
</dbReference>
<dbReference type="SUPFAM" id="SSF111369">
    <property type="entry name" value="HlyD-like secretion proteins"/>
    <property type="match status" value="1"/>
</dbReference>
<dbReference type="EMBL" id="FORX01000010">
    <property type="protein sequence ID" value="SFJ96239.1"/>
    <property type="molecule type" value="Genomic_DNA"/>
</dbReference>
<evidence type="ECO:0000313" key="6">
    <source>
        <dbReference type="Proteomes" id="UP000198635"/>
    </source>
</evidence>
<dbReference type="InterPro" id="IPR058627">
    <property type="entry name" value="MdtA-like_C"/>
</dbReference>
<feature type="coiled-coil region" evidence="2">
    <location>
        <begin position="174"/>
        <end position="201"/>
    </location>
</feature>
<reference evidence="6" key="1">
    <citation type="submission" date="2016-10" db="EMBL/GenBank/DDBJ databases">
        <authorList>
            <person name="Varghese N."/>
            <person name="Submissions S."/>
        </authorList>
    </citation>
    <scope>NUCLEOTIDE SEQUENCE [LARGE SCALE GENOMIC DNA]</scope>
    <source>
        <strain evidence="6">DSM 5918</strain>
    </source>
</reference>
<keyword evidence="6" id="KW-1185">Reference proteome</keyword>
<dbReference type="Gene3D" id="2.40.420.20">
    <property type="match status" value="1"/>
</dbReference>
<dbReference type="Gene3D" id="2.40.30.170">
    <property type="match status" value="1"/>
</dbReference>
<sequence length="393" mass="42349">MIIPECDSTKPLPPKVKLLVVLLALLFLGAGIFVAVRFIKTRPTPPQRPLVVIAPLVETTTVTAGPQTAVVQALGTVVPARQTLIRSEVAGVVRETSLAFVPGGTVVGGSPLLRLVDEDFRLAVTSREAELENAKAALELELGYQQVARHEWELLGITGNAGESPDLALRKPQLAQARAKVRQAEAALDQARLDLKRTTVTAPFTALVLEKNVEIGSRVSITDTLATLVDTREFWVEAAIPVDRLSWITLPGKDGPGSKVHIRSQASGAERTGRILRLRGDLEEQGRLARVQVSLPAPLEATPAPILLGEYVRLEIEGTRLENVIRLPRAALRENDTVWTVHNATLAIRPATVAWRDTDTVLISDGLESGDTVVTSELASPIDGMPVSLGQEK</sequence>
<dbReference type="Proteomes" id="UP000198635">
    <property type="component" value="Unassembled WGS sequence"/>
</dbReference>
<dbReference type="InterPro" id="IPR006143">
    <property type="entry name" value="RND_pump_MFP"/>
</dbReference>
<dbReference type="GO" id="GO:1990281">
    <property type="term" value="C:efflux pump complex"/>
    <property type="evidence" value="ECO:0007669"/>
    <property type="project" value="TreeGrafter"/>
</dbReference>
<dbReference type="STRING" id="52560.SAMN04488082_110122"/>
<accession>A0A1I3VMC9</accession>
<evidence type="ECO:0000256" key="2">
    <source>
        <dbReference type="SAM" id="Coils"/>
    </source>
</evidence>
<evidence type="ECO:0000259" key="4">
    <source>
        <dbReference type="Pfam" id="PF25967"/>
    </source>
</evidence>
<dbReference type="Gene3D" id="1.10.287.470">
    <property type="entry name" value="Helix hairpin bin"/>
    <property type="match status" value="1"/>
</dbReference>
<dbReference type="PANTHER" id="PTHR30469">
    <property type="entry name" value="MULTIDRUG RESISTANCE PROTEIN MDTA"/>
    <property type="match status" value="1"/>
</dbReference>
<comment type="similarity">
    <text evidence="1">Belongs to the membrane fusion protein (MFP) (TC 8.A.1) family.</text>
</comment>
<proteinExistence type="inferred from homology"/>
<dbReference type="NCBIfam" id="TIGR01730">
    <property type="entry name" value="RND_mfp"/>
    <property type="match status" value="1"/>
</dbReference>
<dbReference type="OrthoDB" id="9806939at2"/>
<keyword evidence="3" id="KW-0812">Transmembrane</keyword>
<evidence type="ECO:0000256" key="3">
    <source>
        <dbReference type="SAM" id="Phobius"/>
    </source>
</evidence>
<dbReference type="Gene3D" id="2.40.50.100">
    <property type="match status" value="1"/>
</dbReference>
<evidence type="ECO:0000313" key="5">
    <source>
        <dbReference type="EMBL" id="SFJ96239.1"/>
    </source>
</evidence>
<name>A0A1I3VMC9_9BACT</name>